<gene>
    <name evidence="5 8" type="primary">prmC</name>
    <name evidence="8" type="ORF">H9828_08670</name>
</gene>
<protein>
    <recommendedName>
        <fullName evidence="5">Release factor glutamine methyltransferase</fullName>
        <shortName evidence="5">RF MTase</shortName>
        <ecNumber evidence="5">2.1.1.297</ecNumber>
    </recommendedName>
    <alternativeName>
        <fullName evidence="5">N5-glutamine methyltransferase PrmC</fullName>
    </alternativeName>
    <alternativeName>
        <fullName evidence="5">Protein-(glutamine-N5) MTase PrmC</fullName>
    </alternativeName>
    <alternativeName>
        <fullName evidence="5">Protein-glutamine N-methyltransferase PrmC</fullName>
    </alternativeName>
</protein>
<dbReference type="PANTHER" id="PTHR18895:SF74">
    <property type="entry name" value="MTRF1L RELEASE FACTOR GLUTAMINE METHYLTRANSFERASE"/>
    <property type="match status" value="1"/>
</dbReference>
<comment type="catalytic activity">
    <reaction evidence="4 5">
        <text>L-glutaminyl-[peptide chain release factor] + S-adenosyl-L-methionine = N(5)-methyl-L-glutaminyl-[peptide chain release factor] + S-adenosyl-L-homocysteine + H(+)</text>
        <dbReference type="Rhea" id="RHEA:42896"/>
        <dbReference type="Rhea" id="RHEA-COMP:10271"/>
        <dbReference type="Rhea" id="RHEA-COMP:10272"/>
        <dbReference type="ChEBI" id="CHEBI:15378"/>
        <dbReference type="ChEBI" id="CHEBI:30011"/>
        <dbReference type="ChEBI" id="CHEBI:57856"/>
        <dbReference type="ChEBI" id="CHEBI:59789"/>
        <dbReference type="ChEBI" id="CHEBI:61891"/>
        <dbReference type="EC" id="2.1.1.297"/>
    </reaction>
</comment>
<feature type="binding site" evidence="5">
    <location>
        <position position="198"/>
    </location>
    <ligand>
        <name>S-adenosyl-L-methionine</name>
        <dbReference type="ChEBI" id="CHEBI:59789"/>
    </ligand>
</feature>
<dbReference type="InterPro" id="IPR019874">
    <property type="entry name" value="RF_methyltr_PrmC"/>
</dbReference>
<organism evidence="8 9">
    <name type="scientific">Candidatus Alistipes intestinigallinarum</name>
    <dbReference type="NCBI Taxonomy" id="2838440"/>
    <lineage>
        <taxon>Bacteria</taxon>
        <taxon>Pseudomonadati</taxon>
        <taxon>Bacteroidota</taxon>
        <taxon>Bacteroidia</taxon>
        <taxon>Bacteroidales</taxon>
        <taxon>Rikenellaceae</taxon>
        <taxon>Alistipes</taxon>
    </lineage>
</organism>
<keyword evidence="2 5" id="KW-0808">Transferase</keyword>
<evidence type="ECO:0000256" key="2">
    <source>
        <dbReference type="ARBA" id="ARBA00022679"/>
    </source>
</evidence>
<dbReference type="Pfam" id="PF05175">
    <property type="entry name" value="MTS"/>
    <property type="match status" value="1"/>
</dbReference>
<comment type="function">
    <text evidence="5">Methylates the class 1 translation termination release factors RF1/PrfA and RF2/PrfB on the glutamine residue of the universally conserved GGQ motif.</text>
</comment>
<dbReference type="NCBIfam" id="TIGR00536">
    <property type="entry name" value="hemK_fam"/>
    <property type="match status" value="1"/>
</dbReference>
<dbReference type="InterPro" id="IPR007848">
    <property type="entry name" value="Small_mtfrase_dom"/>
</dbReference>
<evidence type="ECO:0000256" key="5">
    <source>
        <dbReference type="HAMAP-Rule" id="MF_02126"/>
    </source>
</evidence>
<reference evidence="8" key="1">
    <citation type="journal article" date="2021" name="PeerJ">
        <title>Extensive microbial diversity within the chicken gut microbiome revealed by metagenomics and culture.</title>
        <authorList>
            <person name="Gilroy R."/>
            <person name="Ravi A."/>
            <person name="Getino M."/>
            <person name="Pursley I."/>
            <person name="Horton D.L."/>
            <person name="Alikhan N.F."/>
            <person name="Baker D."/>
            <person name="Gharbi K."/>
            <person name="Hall N."/>
            <person name="Watson M."/>
            <person name="Adriaenssens E.M."/>
            <person name="Foster-Nyarko E."/>
            <person name="Jarju S."/>
            <person name="Secka A."/>
            <person name="Antonio M."/>
            <person name="Oren A."/>
            <person name="Chaudhuri R.R."/>
            <person name="La Ragione R."/>
            <person name="Hildebrand F."/>
            <person name="Pallen M.J."/>
        </authorList>
    </citation>
    <scope>NUCLEOTIDE SEQUENCE</scope>
    <source>
        <strain evidence="8">5134</strain>
    </source>
</reference>
<proteinExistence type="inferred from homology"/>
<evidence type="ECO:0000256" key="4">
    <source>
        <dbReference type="ARBA" id="ARBA00048391"/>
    </source>
</evidence>
<feature type="binding site" evidence="5">
    <location>
        <begin position="130"/>
        <end position="134"/>
    </location>
    <ligand>
        <name>S-adenosyl-L-methionine</name>
        <dbReference type="ChEBI" id="CHEBI:59789"/>
    </ligand>
</feature>
<feature type="domain" description="Release factor glutamine methyltransferase N-terminal" evidence="7">
    <location>
        <begin position="10"/>
        <end position="73"/>
    </location>
</feature>
<keyword evidence="1 5" id="KW-0489">Methyltransferase</keyword>
<dbReference type="InterPro" id="IPR004556">
    <property type="entry name" value="HemK-like"/>
</dbReference>
<dbReference type="Pfam" id="PF17827">
    <property type="entry name" value="PrmC_N"/>
    <property type="match status" value="1"/>
</dbReference>
<evidence type="ECO:0000259" key="6">
    <source>
        <dbReference type="Pfam" id="PF05175"/>
    </source>
</evidence>
<sequence length="293" mass="32616">MTRREAIDCITGRLSPLYDPREARSIARLLVSERAGVPVSALLTDPGAELRIEGLEQDIERLADGVPLQYVVGAAEFYGRRFAVREGVLIPRPETEELVDRIVRSEHTAQRGSSRQAGEAPGTLRILDIGTGSGCIAASLALELPEAEVFAAEIADEALAVAEENFRRLGARVTLRRSDALQELEAQFPEPFDLIVSNPPYVPESDRAAMHPNVRDHEPGVALFVPDDDPLRFYRAIARAGRRMLRPGGRLWFEIYEQAAEAMREMLAGEGYTDTIVYKDLFDKDRITCSRRK</sequence>
<dbReference type="GO" id="GO:0102559">
    <property type="term" value="F:peptide chain release factor N(5)-glutamine methyltransferase activity"/>
    <property type="evidence" value="ECO:0007669"/>
    <property type="project" value="UniProtKB-EC"/>
</dbReference>
<evidence type="ECO:0000256" key="3">
    <source>
        <dbReference type="ARBA" id="ARBA00022691"/>
    </source>
</evidence>
<dbReference type="GO" id="GO:0032259">
    <property type="term" value="P:methylation"/>
    <property type="evidence" value="ECO:0007669"/>
    <property type="project" value="UniProtKB-KW"/>
</dbReference>
<dbReference type="Gene3D" id="3.40.50.150">
    <property type="entry name" value="Vaccinia Virus protein VP39"/>
    <property type="match status" value="1"/>
</dbReference>
<reference evidence="8" key="2">
    <citation type="submission" date="2021-04" db="EMBL/GenBank/DDBJ databases">
        <authorList>
            <person name="Gilroy R."/>
        </authorList>
    </citation>
    <scope>NUCLEOTIDE SEQUENCE</scope>
    <source>
        <strain evidence="8">5134</strain>
    </source>
</reference>
<comment type="caution">
    <text evidence="8">The sequence shown here is derived from an EMBL/GenBank/DDBJ whole genome shotgun (WGS) entry which is preliminary data.</text>
</comment>
<feature type="binding site" evidence="5">
    <location>
        <position position="153"/>
    </location>
    <ligand>
        <name>S-adenosyl-L-methionine</name>
        <dbReference type="ChEBI" id="CHEBI:59789"/>
    </ligand>
</feature>
<dbReference type="InterPro" id="IPR029063">
    <property type="entry name" value="SAM-dependent_MTases_sf"/>
</dbReference>
<dbReference type="PROSITE" id="PS00092">
    <property type="entry name" value="N6_MTASE"/>
    <property type="match status" value="1"/>
</dbReference>
<name>A0A9D1Z4N4_9BACT</name>
<comment type="caution">
    <text evidence="5">Lacks conserved residue(s) required for the propagation of feature annotation.</text>
</comment>
<dbReference type="EC" id="2.1.1.297" evidence="5"/>
<evidence type="ECO:0000256" key="1">
    <source>
        <dbReference type="ARBA" id="ARBA00022603"/>
    </source>
</evidence>
<dbReference type="GO" id="GO:0003676">
    <property type="term" value="F:nucleic acid binding"/>
    <property type="evidence" value="ECO:0007669"/>
    <property type="project" value="InterPro"/>
</dbReference>
<evidence type="ECO:0000313" key="8">
    <source>
        <dbReference type="EMBL" id="HIY69476.1"/>
    </source>
</evidence>
<evidence type="ECO:0000313" key="9">
    <source>
        <dbReference type="Proteomes" id="UP000886844"/>
    </source>
</evidence>
<dbReference type="NCBIfam" id="TIGR03534">
    <property type="entry name" value="RF_mod_PrmC"/>
    <property type="match status" value="1"/>
</dbReference>
<dbReference type="SUPFAM" id="SSF53335">
    <property type="entry name" value="S-adenosyl-L-methionine-dependent methyltransferases"/>
    <property type="match status" value="1"/>
</dbReference>
<dbReference type="AlphaFoldDB" id="A0A9D1Z4N4"/>
<dbReference type="Proteomes" id="UP000886844">
    <property type="component" value="Unassembled WGS sequence"/>
</dbReference>
<evidence type="ECO:0000259" key="7">
    <source>
        <dbReference type="Pfam" id="PF17827"/>
    </source>
</evidence>
<comment type="similarity">
    <text evidence="5">Belongs to the protein N5-glutamine methyltransferase family. PrmC subfamily.</text>
</comment>
<dbReference type="CDD" id="cd02440">
    <property type="entry name" value="AdoMet_MTases"/>
    <property type="match status" value="1"/>
</dbReference>
<accession>A0A9D1Z4N4</accession>
<dbReference type="EMBL" id="DXDA01000066">
    <property type="protein sequence ID" value="HIY69476.1"/>
    <property type="molecule type" value="Genomic_DNA"/>
</dbReference>
<dbReference type="InterPro" id="IPR040758">
    <property type="entry name" value="PrmC_N"/>
</dbReference>
<keyword evidence="3 5" id="KW-0949">S-adenosyl-L-methionine</keyword>
<dbReference type="Gene3D" id="1.10.8.10">
    <property type="entry name" value="DNA helicase RuvA subunit, C-terminal domain"/>
    <property type="match status" value="1"/>
</dbReference>
<dbReference type="PANTHER" id="PTHR18895">
    <property type="entry name" value="HEMK METHYLTRANSFERASE"/>
    <property type="match status" value="1"/>
</dbReference>
<feature type="binding site" evidence="5">
    <location>
        <begin position="198"/>
        <end position="201"/>
    </location>
    <ligand>
        <name>substrate</name>
    </ligand>
</feature>
<dbReference type="InterPro" id="IPR050320">
    <property type="entry name" value="N5-glutamine_MTase"/>
</dbReference>
<feature type="domain" description="Methyltransferase small" evidence="6">
    <location>
        <begin position="125"/>
        <end position="205"/>
    </location>
</feature>
<dbReference type="HAMAP" id="MF_02126">
    <property type="entry name" value="RF_methyltr_PrmC"/>
    <property type="match status" value="1"/>
</dbReference>
<dbReference type="InterPro" id="IPR002052">
    <property type="entry name" value="DNA_methylase_N6_adenine_CS"/>
</dbReference>